<keyword evidence="9" id="KW-0963">Cytoplasm</keyword>
<dbReference type="EC" id="5.3.1.5" evidence="3 9"/>
<protein>
    <recommendedName>
        <fullName evidence="3 9">Xylose isomerase</fullName>
        <ecNumber evidence="3 9">5.3.1.5</ecNumber>
    </recommendedName>
</protein>
<evidence type="ECO:0000256" key="7">
    <source>
        <dbReference type="ARBA" id="ARBA00023277"/>
    </source>
</evidence>
<evidence type="ECO:0000313" key="13">
    <source>
        <dbReference type="Proteomes" id="UP001560019"/>
    </source>
</evidence>
<feature type="binding site" evidence="9">
    <location>
        <position position="268"/>
    </location>
    <ligand>
        <name>Mg(2+)</name>
        <dbReference type="ChEBI" id="CHEBI:18420"/>
        <label>1</label>
    </ligand>
</feature>
<evidence type="ECO:0000256" key="5">
    <source>
        <dbReference type="ARBA" id="ARBA00022723"/>
    </source>
</evidence>
<dbReference type="InterPro" id="IPR036237">
    <property type="entry name" value="Xyl_isomerase-like_sf"/>
</dbReference>
<comment type="cofactor">
    <cofactor evidence="9">
        <name>Mg(2+)</name>
        <dbReference type="ChEBI" id="CHEBI:18420"/>
    </cofactor>
    <text evidence="9">Binds 2 magnesium ions per subunit.</text>
</comment>
<dbReference type="NCBIfam" id="TIGR02630">
    <property type="entry name" value="xylose_isom_A"/>
    <property type="match status" value="1"/>
</dbReference>
<comment type="subunit">
    <text evidence="2 9 11">Homotetramer.</text>
</comment>
<feature type="binding site" evidence="9">
    <location>
        <position position="271"/>
    </location>
    <ligand>
        <name>Mg(2+)</name>
        <dbReference type="ChEBI" id="CHEBI:18420"/>
        <label>2</label>
    </ligand>
</feature>
<dbReference type="NCBIfam" id="NF003998">
    <property type="entry name" value="PRK05474.1"/>
    <property type="match status" value="1"/>
</dbReference>
<feature type="binding site" evidence="9">
    <location>
        <position position="309"/>
    </location>
    <ligand>
        <name>Mg(2+)</name>
        <dbReference type="ChEBI" id="CHEBI:18420"/>
        <label>2</label>
    </ligand>
</feature>
<dbReference type="Proteomes" id="UP001560019">
    <property type="component" value="Unassembled WGS sequence"/>
</dbReference>
<evidence type="ECO:0000256" key="1">
    <source>
        <dbReference type="ARBA" id="ARBA00005765"/>
    </source>
</evidence>
<keyword evidence="13" id="KW-1185">Reference proteome</keyword>
<feature type="active site" evidence="9">
    <location>
        <position position="101"/>
    </location>
</feature>
<organism evidence="12 13">
    <name type="scientific">Rhodovulum iodosum</name>
    <dbReference type="NCBI Taxonomy" id="68291"/>
    <lineage>
        <taxon>Bacteria</taxon>
        <taxon>Pseudomonadati</taxon>
        <taxon>Pseudomonadota</taxon>
        <taxon>Alphaproteobacteria</taxon>
        <taxon>Rhodobacterales</taxon>
        <taxon>Paracoccaceae</taxon>
        <taxon>Rhodovulum</taxon>
    </lineage>
</organism>
<evidence type="ECO:0000256" key="9">
    <source>
        <dbReference type="HAMAP-Rule" id="MF_00455"/>
    </source>
</evidence>
<feature type="active site" evidence="9">
    <location>
        <position position="104"/>
    </location>
</feature>
<reference evidence="12 13" key="1">
    <citation type="submission" date="2024-06" db="EMBL/GenBank/DDBJ databases">
        <title>Genome of Rhodovulum iodosum, a marine photoferrotroph.</title>
        <authorList>
            <person name="Bianchini G."/>
            <person name="Nikeleit V."/>
            <person name="Kappler A."/>
            <person name="Bryce C."/>
            <person name="Sanchez-Baracaldo P."/>
        </authorList>
    </citation>
    <scope>NUCLEOTIDE SEQUENCE [LARGE SCALE GENOMIC DNA]</scope>
    <source>
        <strain evidence="12 13">UT/N1</strain>
    </source>
</reference>
<evidence type="ECO:0000256" key="2">
    <source>
        <dbReference type="ARBA" id="ARBA00011881"/>
    </source>
</evidence>
<evidence type="ECO:0000256" key="4">
    <source>
        <dbReference type="ARBA" id="ARBA00022629"/>
    </source>
</evidence>
<proteinExistence type="inferred from homology"/>
<dbReference type="EMBL" id="JBEHHI010000001">
    <property type="protein sequence ID" value="MEX5727361.1"/>
    <property type="molecule type" value="Genomic_DNA"/>
</dbReference>
<keyword evidence="7 9" id="KW-0119">Carbohydrate metabolism</keyword>
<comment type="caution">
    <text evidence="12">The sequence shown here is derived from an EMBL/GenBank/DDBJ whole genome shotgun (WGS) entry which is preliminary data.</text>
</comment>
<feature type="binding site" evidence="9">
    <location>
        <position position="307"/>
    </location>
    <ligand>
        <name>Mg(2+)</name>
        <dbReference type="ChEBI" id="CHEBI:18420"/>
        <label>2</label>
    </ligand>
</feature>
<feature type="binding site" evidence="9">
    <location>
        <position position="232"/>
    </location>
    <ligand>
        <name>Mg(2+)</name>
        <dbReference type="ChEBI" id="CHEBI:18420"/>
        <label>1</label>
    </ligand>
</feature>
<comment type="catalytic activity">
    <reaction evidence="8 9 10">
        <text>alpha-D-xylose = alpha-D-xylulofuranose</text>
        <dbReference type="Rhea" id="RHEA:22816"/>
        <dbReference type="ChEBI" id="CHEBI:28518"/>
        <dbReference type="ChEBI" id="CHEBI:188998"/>
        <dbReference type="EC" id="5.3.1.5"/>
    </reaction>
</comment>
<evidence type="ECO:0000313" key="12">
    <source>
        <dbReference type="EMBL" id="MEX5727361.1"/>
    </source>
</evidence>
<accession>A0ABV3XPV4</accession>
<dbReference type="InterPro" id="IPR001998">
    <property type="entry name" value="Xylose_isomerase"/>
</dbReference>
<evidence type="ECO:0000256" key="6">
    <source>
        <dbReference type="ARBA" id="ARBA00023235"/>
    </source>
</evidence>
<keyword evidence="6 9" id="KW-0413">Isomerase</keyword>
<feature type="binding site" evidence="9">
    <location>
        <position position="296"/>
    </location>
    <ligand>
        <name>Mg(2+)</name>
        <dbReference type="ChEBI" id="CHEBI:18420"/>
        <label>1</label>
    </ligand>
</feature>
<evidence type="ECO:0000256" key="8">
    <source>
        <dbReference type="ARBA" id="ARBA00033659"/>
    </source>
</evidence>
<comment type="subcellular location">
    <subcellularLocation>
        <location evidence="9 11">Cytoplasm</location>
    </subcellularLocation>
</comment>
<evidence type="ECO:0000256" key="3">
    <source>
        <dbReference type="ARBA" id="ARBA00011958"/>
    </source>
</evidence>
<dbReference type="HAMAP" id="MF_00455">
    <property type="entry name" value="Xylose_isom_A"/>
    <property type="match status" value="1"/>
</dbReference>
<keyword evidence="5 9" id="KW-0479">Metal-binding</keyword>
<dbReference type="GO" id="GO:0016853">
    <property type="term" value="F:isomerase activity"/>
    <property type="evidence" value="ECO:0007669"/>
    <property type="project" value="UniProtKB-KW"/>
</dbReference>
<evidence type="ECO:0000256" key="10">
    <source>
        <dbReference type="RuleBase" id="RU000609"/>
    </source>
</evidence>
<dbReference type="PRINTS" id="PR00688">
    <property type="entry name" value="XYLOSISMRASE"/>
</dbReference>
<name>A0ABV3XPV4_9RHOB</name>
<sequence>MSTDFFPLSAPIPYEGPDSTNPLAFRHYNADETVLGKRMADHLRFAVCYWHSFVWTGTDPFGGDTFQRPWFPADTMELAKLKADVAFEMFSLLGAPFFCFHDHDVRPEGDSFAESRARLDEMADYFGQKMEATGVGLLWGTANLFSNRRYMAGAATNPDPDVFAYAAGTVKCCMEATHRLGGANYVLWGGREGYETLLNTNIGHEDAQLGRFMNLVVEHKHKIGFKGTILIEPKPQEPTKHQYDYDVATVYGFLKRHGLENEIKVNIEQGHAILAGHSFEHELALATALGIFGSIDMNRNDYQSGWDTDQFPNNVPEVALAYYHILKGGGFTTGGTNFDAKLRRQSFDPEDLLYAHIGGMDVCARGLKAAAAMLEEGSLAGFVENRYAGWQGETGRRMLSGEMSLAEIAAHVEAEGLDPQPQSGRQEYLENLVNRFV</sequence>
<feature type="binding site" evidence="9">
    <location>
        <position position="268"/>
    </location>
    <ligand>
        <name>Mg(2+)</name>
        <dbReference type="ChEBI" id="CHEBI:18420"/>
        <label>2</label>
    </ligand>
</feature>
<dbReference type="PANTHER" id="PTHR48408">
    <property type="match status" value="1"/>
</dbReference>
<gene>
    <name evidence="9" type="primary">xylA</name>
    <name evidence="12" type="ORF">Ga0609869_000714</name>
</gene>
<dbReference type="PANTHER" id="PTHR48408:SF1">
    <property type="entry name" value="XYLOSE ISOMERASE"/>
    <property type="match status" value="1"/>
</dbReference>
<dbReference type="RefSeq" id="WP_125407690.1">
    <property type="nucleotide sequence ID" value="NZ_JBEHHI010000001.1"/>
</dbReference>
<evidence type="ECO:0000256" key="11">
    <source>
        <dbReference type="RuleBase" id="RU000610"/>
    </source>
</evidence>
<dbReference type="InterPro" id="IPR013452">
    <property type="entry name" value="Xylose_isom_bac"/>
</dbReference>
<comment type="similarity">
    <text evidence="1 9 10">Belongs to the xylose isomerase family.</text>
</comment>
<feature type="binding site" evidence="9">
    <location>
        <position position="339"/>
    </location>
    <ligand>
        <name>Mg(2+)</name>
        <dbReference type="ChEBI" id="CHEBI:18420"/>
        <label>1</label>
    </ligand>
</feature>
<dbReference type="Gene3D" id="3.20.20.150">
    <property type="entry name" value="Divalent-metal-dependent TIM barrel enzymes"/>
    <property type="match status" value="1"/>
</dbReference>
<dbReference type="PROSITE" id="PS51415">
    <property type="entry name" value="XYLOSE_ISOMERASE"/>
    <property type="match status" value="1"/>
</dbReference>
<keyword evidence="4 9" id="KW-0859">Xylose metabolism</keyword>
<dbReference type="SUPFAM" id="SSF51658">
    <property type="entry name" value="Xylose isomerase-like"/>
    <property type="match status" value="1"/>
</dbReference>
<keyword evidence="9" id="KW-0460">Magnesium</keyword>